<dbReference type="Proteomes" id="UP000640509">
    <property type="component" value="Unassembled WGS sequence"/>
</dbReference>
<organism evidence="2 3">
    <name type="scientific">Paracoccus acridae</name>
    <dbReference type="NCBI Taxonomy" id="1795310"/>
    <lineage>
        <taxon>Bacteria</taxon>
        <taxon>Pseudomonadati</taxon>
        <taxon>Pseudomonadota</taxon>
        <taxon>Alphaproteobacteria</taxon>
        <taxon>Rhodobacterales</taxon>
        <taxon>Paracoccaceae</taxon>
        <taxon>Paracoccus</taxon>
    </lineage>
</organism>
<dbReference type="EMBL" id="BMIV01000028">
    <property type="protein sequence ID" value="GGF80487.1"/>
    <property type="molecule type" value="Genomic_DNA"/>
</dbReference>
<feature type="region of interest" description="Disordered" evidence="1">
    <location>
        <begin position="1"/>
        <end position="69"/>
    </location>
</feature>
<proteinExistence type="predicted"/>
<reference evidence="3" key="1">
    <citation type="journal article" date="2019" name="Int. J. Syst. Evol. Microbiol.">
        <title>The Global Catalogue of Microorganisms (GCM) 10K type strain sequencing project: providing services to taxonomists for standard genome sequencing and annotation.</title>
        <authorList>
            <consortium name="The Broad Institute Genomics Platform"/>
            <consortium name="The Broad Institute Genome Sequencing Center for Infectious Disease"/>
            <person name="Wu L."/>
            <person name="Ma J."/>
        </authorList>
    </citation>
    <scope>NUCLEOTIDE SEQUENCE [LARGE SCALE GENOMIC DNA]</scope>
    <source>
        <strain evidence="3">CGMCC 1.15419</strain>
    </source>
</reference>
<protein>
    <recommendedName>
        <fullName evidence="4">Mobilization protein</fullName>
    </recommendedName>
</protein>
<evidence type="ECO:0000313" key="2">
    <source>
        <dbReference type="EMBL" id="GGF80487.1"/>
    </source>
</evidence>
<feature type="compositionally biased region" description="Basic and acidic residues" evidence="1">
    <location>
        <begin position="48"/>
        <end position="58"/>
    </location>
</feature>
<keyword evidence="3" id="KW-1185">Reference proteome</keyword>
<name>A0ABQ1VMH6_9RHOB</name>
<dbReference type="Pfam" id="PF07328">
    <property type="entry name" value="VirD1"/>
    <property type="match status" value="1"/>
</dbReference>
<comment type="caution">
    <text evidence="2">The sequence shown here is derived from an EMBL/GenBank/DDBJ whole genome shotgun (WGS) entry which is preliminary data.</text>
</comment>
<dbReference type="InterPro" id="IPR009933">
    <property type="entry name" value="VirD1"/>
</dbReference>
<sequence length="194" mass="20776">MSSVYTSGQERPMALRDTPQTPADPVRPGGKRRLPASQHGSSKQISKTRPDGPRRSRETATTGGQAVSARLSPVELGAFEALKARHGLGSTSGALRALVRAASGMLEFDPATGARLEAVRAELQEIGIAVNAIALAAGQGRIDPSGEQWAVLNALRQTLPEMRADLRAVVDEQRRRGIRLFMAWKEAEYGEPLG</sequence>
<evidence type="ECO:0008006" key="4">
    <source>
        <dbReference type="Google" id="ProtNLM"/>
    </source>
</evidence>
<accession>A0ABQ1VMH6</accession>
<feature type="compositionally biased region" description="Polar residues" evidence="1">
    <location>
        <begin position="38"/>
        <end position="47"/>
    </location>
</feature>
<evidence type="ECO:0000256" key="1">
    <source>
        <dbReference type="SAM" id="MobiDB-lite"/>
    </source>
</evidence>
<gene>
    <name evidence="2" type="ORF">GCM10011402_36380</name>
</gene>
<evidence type="ECO:0000313" key="3">
    <source>
        <dbReference type="Proteomes" id="UP000640509"/>
    </source>
</evidence>